<evidence type="ECO:0000256" key="2">
    <source>
        <dbReference type="ARBA" id="ARBA00012729"/>
    </source>
</evidence>
<dbReference type="SUPFAM" id="SSF49785">
    <property type="entry name" value="Galactose-binding domain-like"/>
    <property type="match status" value="1"/>
</dbReference>
<dbReference type="InterPro" id="IPR036116">
    <property type="entry name" value="FN3_sf"/>
</dbReference>
<gene>
    <name evidence="10" type="ORF">GCM10017600_12470</name>
</gene>
<feature type="domain" description="GH18" evidence="9">
    <location>
        <begin position="423"/>
        <end position="759"/>
    </location>
</feature>
<dbReference type="InterPro" id="IPR001223">
    <property type="entry name" value="Glyco_hydro18_cat"/>
</dbReference>
<organism evidence="10 11">
    <name type="scientific">Streptosporangium carneum</name>
    <dbReference type="NCBI Taxonomy" id="47481"/>
    <lineage>
        <taxon>Bacteria</taxon>
        <taxon>Bacillati</taxon>
        <taxon>Actinomycetota</taxon>
        <taxon>Actinomycetes</taxon>
        <taxon>Streptosporangiales</taxon>
        <taxon>Streptosporangiaceae</taxon>
        <taxon>Streptosporangium</taxon>
    </lineage>
</organism>
<dbReference type="InterPro" id="IPR008979">
    <property type="entry name" value="Galactose-bd-like_sf"/>
</dbReference>
<feature type="chain" id="PRO_5040723529" description="chitinase" evidence="7">
    <location>
        <begin position="27"/>
        <end position="760"/>
    </location>
</feature>
<dbReference type="Pfam" id="PF02018">
    <property type="entry name" value="CBM_4_9"/>
    <property type="match status" value="1"/>
</dbReference>
<proteinExistence type="inferred from homology"/>
<dbReference type="RefSeq" id="WP_271216379.1">
    <property type="nucleotide sequence ID" value="NZ_BAAAVD010000024.1"/>
</dbReference>
<accession>A0A9W6MBA4</accession>
<protein>
    <recommendedName>
        <fullName evidence="2">chitinase</fullName>
        <ecNumber evidence="2">3.2.1.14</ecNumber>
    </recommendedName>
</protein>
<evidence type="ECO:0000256" key="1">
    <source>
        <dbReference type="ARBA" id="ARBA00009121"/>
    </source>
</evidence>
<dbReference type="GO" id="GO:0000272">
    <property type="term" value="P:polysaccharide catabolic process"/>
    <property type="evidence" value="ECO:0007669"/>
    <property type="project" value="UniProtKB-KW"/>
</dbReference>
<feature type="signal peptide" evidence="7">
    <location>
        <begin position="1"/>
        <end position="26"/>
    </location>
</feature>
<dbReference type="InterPro" id="IPR003305">
    <property type="entry name" value="CenC_carb-bd"/>
</dbReference>
<dbReference type="Gene3D" id="2.60.40.10">
    <property type="entry name" value="Immunoglobulins"/>
    <property type="match status" value="3"/>
</dbReference>
<keyword evidence="4 6" id="KW-0326">Glycosidase</keyword>
<dbReference type="InterPro" id="IPR013783">
    <property type="entry name" value="Ig-like_fold"/>
</dbReference>
<dbReference type="Gene3D" id="3.20.20.80">
    <property type="entry name" value="Glycosidases"/>
    <property type="match status" value="1"/>
</dbReference>
<keyword evidence="5" id="KW-0624">Polysaccharide degradation</keyword>
<evidence type="ECO:0000256" key="3">
    <source>
        <dbReference type="ARBA" id="ARBA00022801"/>
    </source>
</evidence>
<evidence type="ECO:0000313" key="10">
    <source>
        <dbReference type="EMBL" id="GLK07842.1"/>
    </source>
</evidence>
<feature type="domain" description="Fibronectin type-III" evidence="8">
    <location>
        <begin position="335"/>
        <end position="417"/>
    </location>
</feature>
<dbReference type="EMBL" id="BSEV01000002">
    <property type="protein sequence ID" value="GLK07842.1"/>
    <property type="molecule type" value="Genomic_DNA"/>
</dbReference>
<evidence type="ECO:0000259" key="9">
    <source>
        <dbReference type="PROSITE" id="PS51910"/>
    </source>
</evidence>
<dbReference type="InterPro" id="IPR001579">
    <property type="entry name" value="Glyco_hydro_18_chit_AS"/>
</dbReference>
<dbReference type="Proteomes" id="UP001143474">
    <property type="component" value="Unassembled WGS sequence"/>
</dbReference>
<dbReference type="PROSITE" id="PS51910">
    <property type="entry name" value="GH18_2"/>
    <property type="match status" value="1"/>
</dbReference>
<dbReference type="PROSITE" id="PS50853">
    <property type="entry name" value="FN3"/>
    <property type="match status" value="2"/>
</dbReference>
<reference evidence="10" key="1">
    <citation type="journal article" date="2014" name="Int. J. Syst. Evol. Microbiol.">
        <title>Complete genome sequence of Corynebacterium casei LMG S-19264T (=DSM 44701T), isolated from a smear-ripened cheese.</title>
        <authorList>
            <consortium name="US DOE Joint Genome Institute (JGI-PGF)"/>
            <person name="Walter F."/>
            <person name="Albersmeier A."/>
            <person name="Kalinowski J."/>
            <person name="Ruckert C."/>
        </authorList>
    </citation>
    <scope>NUCLEOTIDE SEQUENCE</scope>
    <source>
        <strain evidence="10">VKM Ac-2007</strain>
    </source>
</reference>
<dbReference type="Pfam" id="PF00704">
    <property type="entry name" value="Glyco_hydro_18"/>
    <property type="match status" value="1"/>
</dbReference>
<reference evidence="10" key="2">
    <citation type="submission" date="2023-01" db="EMBL/GenBank/DDBJ databases">
        <authorList>
            <person name="Sun Q."/>
            <person name="Evtushenko L."/>
        </authorList>
    </citation>
    <scope>NUCLEOTIDE SEQUENCE</scope>
    <source>
        <strain evidence="10">VKM Ac-2007</strain>
    </source>
</reference>
<feature type="domain" description="Fibronectin type-III" evidence="8">
    <location>
        <begin position="251"/>
        <end position="332"/>
    </location>
</feature>
<dbReference type="SMART" id="SM00636">
    <property type="entry name" value="Glyco_18"/>
    <property type="match status" value="1"/>
</dbReference>
<dbReference type="InterPro" id="IPR050542">
    <property type="entry name" value="Glycosyl_Hydrlase18_Chitinase"/>
</dbReference>
<dbReference type="Gene3D" id="2.60.120.260">
    <property type="entry name" value="Galactose-binding domain-like"/>
    <property type="match status" value="1"/>
</dbReference>
<sequence>MNLRKLAAATILAIGTTMLAASPAHAANIAANPGFEDGLTGWTCTASSGATAVSSPVHGGSKALQATPVGSDTARCQQTVAVKPSSSYSLSGWVRGGYVFLGVTGTGTTDQSTWTSSPSAYSQLTRTFTTGASTSSVTIYVNSWYGQGAYQADDIVLDGPPGAAVPAVPGNVTGTSTPSTATLKWAASEGATSYNVYRDNVKVGSTSSTTYTDVGAAAGSHVYQVTAVNAAGESGRSESVTLVLGNDNPQVPATPTGLTGTGGSNSATLKWTAVTGATSYNVYRGGTKVGSATTTTYTEALPPGTYAYQVTAVNAVGESAKSAQVAVMVGGDAPPPATPTGLTAAVNGNTVTLNWNTASGAPTGYNVYRGNTKVASPTATTFSEVLAGGTYAYQVSAFNPVGESPKSAPITVTVGPGDPPAKRVLVGYLHASFANGSGYIRMADVPKEWDFINLSFGEPTSVTSGDIRFQQCPVAECPNVEPEADFIAAIKAKQAQGKKVLISIGGQNGQVQLTTTAARDKFVQSVGAIIDKYGLDGLDVDFEGHSLYLNQGDTNLAAPTTPVIVNLISALKSLKAKYGSKFVLTMAPETFFVQLGYQFYGPGANGSADQRAGSYLPVIHAMRDDLTLLHVQDYNSGPITGLDNQYHTMGNADFHVAMTDMLLAGFPIAGNVNNVFPALRPDQVAIGLPAATYAGGGFTSVAEVQKAFDCLAKGTNCGSYKPRAGVKPGLRGLMTWSINWDKYNNFEFSRNHRAYLDALN</sequence>
<evidence type="ECO:0000256" key="5">
    <source>
        <dbReference type="ARBA" id="ARBA00023326"/>
    </source>
</evidence>
<dbReference type="CDD" id="cd00063">
    <property type="entry name" value="FN3"/>
    <property type="match status" value="3"/>
</dbReference>
<evidence type="ECO:0000259" key="8">
    <source>
        <dbReference type="PROSITE" id="PS50853"/>
    </source>
</evidence>
<dbReference type="InterPro" id="IPR003961">
    <property type="entry name" value="FN3_dom"/>
</dbReference>
<keyword evidence="7" id="KW-0732">Signal</keyword>
<dbReference type="InterPro" id="IPR017853">
    <property type="entry name" value="GH"/>
</dbReference>
<evidence type="ECO:0000256" key="7">
    <source>
        <dbReference type="SAM" id="SignalP"/>
    </source>
</evidence>
<dbReference type="PANTHER" id="PTHR45708:SF49">
    <property type="entry name" value="ENDOCHITINASE"/>
    <property type="match status" value="1"/>
</dbReference>
<dbReference type="SMART" id="SM00060">
    <property type="entry name" value="FN3"/>
    <property type="match status" value="3"/>
</dbReference>
<evidence type="ECO:0000256" key="4">
    <source>
        <dbReference type="ARBA" id="ARBA00023295"/>
    </source>
</evidence>
<dbReference type="InterPro" id="IPR011583">
    <property type="entry name" value="Chitinase_II/V-like_cat"/>
</dbReference>
<dbReference type="AlphaFoldDB" id="A0A9W6MBA4"/>
<dbReference type="PROSITE" id="PS01095">
    <property type="entry name" value="GH18_1"/>
    <property type="match status" value="1"/>
</dbReference>
<keyword evidence="11" id="KW-1185">Reference proteome</keyword>
<keyword evidence="5" id="KW-0119">Carbohydrate metabolism</keyword>
<dbReference type="PANTHER" id="PTHR45708">
    <property type="entry name" value="ENDOCHITINASE"/>
    <property type="match status" value="1"/>
</dbReference>
<dbReference type="EC" id="3.2.1.14" evidence="2"/>
<comment type="caution">
    <text evidence="10">The sequence shown here is derived from an EMBL/GenBank/DDBJ whole genome shotgun (WGS) entry which is preliminary data.</text>
</comment>
<dbReference type="GO" id="GO:0008843">
    <property type="term" value="F:endochitinase activity"/>
    <property type="evidence" value="ECO:0007669"/>
    <property type="project" value="UniProtKB-EC"/>
</dbReference>
<dbReference type="SUPFAM" id="SSF49265">
    <property type="entry name" value="Fibronectin type III"/>
    <property type="match status" value="2"/>
</dbReference>
<name>A0A9W6MBA4_9ACTN</name>
<dbReference type="Pfam" id="PF00041">
    <property type="entry name" value="fn3"/>
    <property type="match status" value="1"/>
</dbReference>
<evidence type="ECO:0000313" key="11">
    <source>
        <dbReference type="Proteomes" id="UP001143474"/>
    </source>
</evidence>
<dbReference type="CDD" id="cd02871">
    <property type="entry name" value="GH18_chitinase_D-like"/>
    <property type="match status" value="1"/>
</dbReference>
<comment type="similarity">
    <text evidence="1">Belongs to the glycosyl hydrolase 18 family. Chitinase class II subfamily.</text>
</comment>
<dbReference type="GO" id="GO:0008061">
    <property type="term" value="F:chitin binding"/>
    <property type="evidence" value="ECO:0007669"/>
    <property type="project" value="InterPro"/>
</dbReference>
<keyword evidence="3 6" id="KW-0378">Hydrolase</keyword>
<dbReference type="SUPFAM" id="SSF51445">
    <property type="entry name" value="(Trans)glycosidases"/>
    <property type="match status" value="1"/>
</dbReference>
<evidence type="ECO:0000256" key="6">
    <source>
        <dbReference type="RuleBase" id="RU000489"/>
    </source>
</evidence>